<dbReference type="InterPro" id="IPR011932">
    <property type="entry name" value="Recomb_XerD"/>
</dbReference>
<dbReference type="InterPro" id="IPR011010">
    <property type="entry name" value="DNA_brk_join_enz"/>
</dbReference>
<dbReference type="PROSITE" id="PS51898">
    <property type="entry name" value="TYR_RECOMBINASE"/>
    <property type="match status" value="1"/>
</dbReference>
<feature type="domain" description="Tyr recombinase" evidence="12">
    <location>
        <begin position="127"/>
        <end position="311"/>
    </location>
</feature>
<feature type="active site" description="O-(3'-phospho-DNA)-tyrosine intermediate" evidence="11">
    <location>
        <position position="298"/>
    </location>
</feature>
<keyword evidence="6 11" id="KW-0159">Chromosome partition</keyword>
<dbReference type="InterPro" id="IPR013762">
    <property type="entry name" value="Integrase-like_cat_sf"/>
</dbReference>
<dbReference type="RefSeq" id="WP_203387430.1">
    <property type="nucleotide sequence ID" value="NZ_CP064781.1"/>
</dbReference>
<keyword evidence="7 11" id="KW-0229">DNA integration</keyword>
<comment type="similarity">
    <text evidence="2 11">Belongs to the 'phage' integrase family. XerD subfamily.</text>
</comment>
<dbReference type="CDD" id="cd00798">
    <property type="entry name" value="INT_XerDC_C"/>
    <property type="match status" value="1"/>
</dbReference>
<evidence type="ECO:0000256" key="10">
    <source>
        <dbReference type="ARBA" id="ARBA00023306"/>
    </source>
</evidence>
<feature type="active site" evidence="11">
    <location>
        <position position="263"/>
    </location>
</feature>
<keyword evidence="5 11" id="KW-0132">Cell division</keyword>
<dbReference type="PANTHER" id="PTHR30349">
    <property type="entry name" value="PHAGE INTEGRASE-RELATED"/>
    <property type="match status" value="1"/>
</dbReference>
<dbReference type="GO" id="GO:0006313">
    <property type="term" value="P:DNA transposition"/>
    <property type="evidence" value="ECO:0007669"/>
    <property type="project" value="UniProtKB-UniRule"/>
</dbReference>
<evidence type="ECO:0000256" key="6">
    <source>
        <dbReference type="ARBA" id="ARBA00022829"/>
    </source>
</evidence>
<dbReference type="KEGG" id="ares:IWH25_00615"/>
<feature type="active site" evidence="11">
    <location>
        <position position="167"/>
    </location>
</feature>
<keyword evidence="10 11" id="KW-0131">Cell cycle</keyword>
<keyword evidence="4 11" id="KW-0963">Cytoplasm</keyword>
<evidence type="ECO:0000313" key="14">
    <source>
        <dbReference type="EMBL" id="QRJ63898.1"/>
    </source>
</evidence>
<evidence type="ECO:0000259" key="13">
    <source>
        <dbReference type="PROSITE" id="PS51900"/>
    </source>
</evidence>
<dbReference type="SUPFAM" id="SSF56349">
    <property type="entry name" value="DNA breaking-rejoining enzymes"/>
    <property type="match status" value="1"/>
</dbReference>
<accession>A0A974SP73</accession>
<dbReference type="Pfam" id="PF02899">
    <property type="entry name" value="Phage_int_SAM_1"/>
    <property type="match status" value="1"/>
</dbReference>
<dbReference type="Gene3D" id="1.10.443.10">
    <property type="entry name" value="Intergrase catalytic core"/>
    <property type="match status" value="1"/>
</dbReference>
<dbReference type="GO" id="GO:0003677">
    <property type="term" value="F:DNA binding"/>
    <property type="evidence" value="ECO:0007669"/>
    <property type="project" value="UniProtKB-UniRule"/>
</dbReference>
<evidence type="ECO:0000256" key="8">
    <source>
        <dbReference type="ARBA" id="ARBA00023125"/>
    </source>
</evidence>
<evidence type="ECO:0000259" key="12">
    <source>
        <dbReference type="PROSITE" id="PS51898"/>
    </source>
</evidence>
<gene>
    <name evidence="11 14" type="primary">xerD</name>
    <name evidence="14" type="ORF">IWH25_00615</name>
</gene>
<dbReference type="NCBIfam" id="TIGR02225">
    <property type="entry name" value="recomb_XerD"/>
    <property type="match status" value="1"/>
</dbReference>
<name>A0A974SP73_9RHOO</name>
<evidence type="ECO:0000256" key="7">
    <source>
        <dbReference type="ARBA" id="ARBA00022908"/>
    </source>
</evidence>
<dbReference type="InterPro" id="IPR004107">
    <property type="entry name" value="Integrase_SAM-like_N"/>
</dbReference>
<evidence type="ECO:0000256" key="4">
    <source>
        <dbReference type="ARBA" id="ARBA00022490"/>
    </source>
</evidence>
<dbReference type="GO" id="GO:0005737">
    <property type="term" value="C:cytoplasm"/>
    <property type="evidence" value="ECO:0007669"/>
    <property type="project" value="UniProtKB-SubCell"/>
</dbReference>
<dbReference type="HAMAP" id="MF_01807">
    <property type="entry name" value="Recomb_XerD"/>
    <property type="match status" value="1"/>
</dbReference>
<reference evidence="14" key="1">
    <citation type="submission" date="2020-11" db="EMBL/GenBank/DDBJ databases">
        <title>Azospira restricta DSM 18626 genome sequence.</title>
        <authorList>
            <person name="Moe W.M."/>
        </authorList>
    </citation>
    <scope>NUCLEOTIDE SEQUENCE</scope>
    <source>
        <strain evidence="14">DSM 18626</strain>
    </source>
</reference>
<dbReference type="InterPro" id="IPR002104">
    <property type="entry name" value="Integrase_catalytic"/>
</dbReference>
<evidence type="ECO:0000256" key="11">
    <source>
        <dbReference type="HAMAP-Rule" id="MF_01807"/>
    </source>
</evidence>
<dbReference type="SUPFAM" id="SSF47823">
    <property type="entry name" value="lambda integrase-like, N-terminal domain"/>
    <property type="match status" value="1"/>
</dbReference>
<comment type="function">
    <text evidence="11">Site-specific tyrosine recombinase, which acts by catalyzing the cutting and rejoining of the recombining DNA molecules. The XerC-XerD complex is essential to convert dimers of the bacterial chromosome into monomers to permit their segregation at cell division. It also contributes to the segregational stability of plasmids.</text>
</comment>
<sequence length="317" mass="34583">MSAPRGRPPAAAALPLPPLAAADAAEIDAFCDAVWLEDGLARTSLASYRSDLAQFARWLAAAGQPGVAVADEAAVTRYIAELSRTLRTTSQMRHLSTLRRYYRWLLVERRVGEDPTRRIANPARPARLPKPISEAQVETLLAAPPVGTPLGQRDRAMLETLYATGLRVSELVGLKLHELSLDMGLVRVFGKGGKERLVPLGEEAVAWLKRYLADGRPALLGKRQSDAVFVTARAAAMTRQMFWHLIKGYAAAAGLDAGQISPHTLRHAFATHLINHGADLRVVQLLLGHADITTTQIYTHVARERLKALHAAHHPRG</sequence>
<dbReference type="GO" id="GO:0007059">
    <property type="term" value="P:chromosome segregation"/>
    <property type="evidence" value="ECO:0007669"/>
    <property type="project" value="UniProtKB-UniRule"/>
</dbReference>
<dbReference type="InterPro" id="IPR050090">
    <property type="entry name" value="Tyrosine_recombinase_XerCD"/>
</dbReference>
<evidence type="ECO:0000256" key="2">
    <source>
        <dbReference type="ARBA" id="ARBA00010450"/>
    </source>
</evidence>
<feature type="active site" evidence="11">
    <location>
        <position position="266"/>
    </location>
</feature>
<dbReference type="AlphaFoldDB" id="A0A974SP73"/>
<keyword evidence="8 11" id="KW-0238">DNA-binding</keyword>
<proteinExistence type="inferred from homology"/>
<dbReference type="GO" id="GO:0051301">
    <property type="term" value="P:cell division"/>
    <property type="evidence" value="ECO:0007669"/>
    <property type="project" value="UniProtKB-KW"/>
</dbReference>
<dbReference type="HAMAP" id="MF_01808">
    <property type="entry name" value="Recomb_XerC_XerD"/>
    <property type="match status" value="1"/>
</dbReference>
<comment type="subcellular location">
    <subcellularLocation>
        <location evidence="1 11">Cytoplasm</location>
    </subcellularLocation>
</comment>
<feature type="active site" evidence="11">
    <location>
        <position position="191"/>
    </location>
</feature>
<dbReference type="InterPro" id="IPR044068">
    <property type="entry name" value="CB"/>
</dbReference>
<dbReference type="GO" id="GO:0009037">
    <property type="term" value="F:tyrosine-based site-specific recombinase activity"/>
    <property type="evidence" value="ECO:0007669"/>
    <property type="project" value="UniProtKB-UniRule"/>
</dbReference>
<dbReference type="InterPro" id="IPR010998">
    <property type="entry name" value="Integrase_recombinase_N"/>
</dbReference>
<comment type="subunit">
    <text evidence="11">Forms a cyclic heterotetrameric complex composed of two molecules of XerC and two molecules of XerD.</text>
</comment>
<feature type="domain" description="Core-binding (CB)" evidence="13">
    <location>
        <begin position="21"/>
        <end position="106"/>
    </location>
</feature>
<dbReference type="EMBL" id="CP064781">
    <property type="protein sequence ID" value="QRJ63898.1"/>
    <property type="molecule type" value="Genomic_DNA"/>
</dbReference>
<keyword evidence="15" id="KW-1185">Reference proteome</keyword>
<dbReference type="Gene3D" id="1.10.150.130">
    <property type="match status" value="1"/>
</dbReference>
<evidence type="ECO:0000256" key="3">
    <source>
        <dbReference type="ARBA" id="ARBA00015810"/>
    </source>
</evidence>
<dbReference type="PANTHER" id="PTHR30349:SF90">
    <property type="entry name" value="TYROSINE RECOMBINASE XERD"/>
    <property type="match status" value="1"/>
</dbReference>
<feature type="active site" evidence="11">
    <location>
        <position position="289"/>
    </location>
</feature>
<evidence type="ECO:0000256" key="9">
    <source>
        <dbReference type="ARBA" id="ARBA00023172"/>
    </source>
</evidence>
<dbReference type="Pfam" id="PF00589">
    <property type="entry name" value="Phage_integrase"/>
    <property type="match status" value="1"/>
</dbReference>
<evidence type="ECO:0000313" key="15">
    <source>
        <dbReference type="Proteomes" id="UP000663444"/>
    </source>
</evidence>
<organism evidence="14 15">
    <name type="scientific">Azospira restricta</name>
    <dbReference type="NCBI Taxonomy" id="404405"/>
    <lineage>
        <taxon>Bacteria</taxon>
        <taxon>Pseudomonadati</taxon>
        <taxon>Pseudomonadota</taxon>
        <taxon>Betaproteobacteria</taxon>
        <taxon>Rhodocyclales</taxon>
        <taxon>Rhodocyclaceae</taxon>
        <taxon>Azospira</taxon>
    </lineage>
</organism>
<dbReference type="PROSITE" id="PS51900">
    <property type="entry name" value="CB"/>
    <property type="match status" value="1"/>
</dbReference>
<keyword evidence="9 11" id="KW-0233">DNA recombination</keyword>
<protein>
    <recommendedName>
        <fullName evidence="3 11">Tyrosine recombinase XerD</fullName>
    </recommendedName>
</protein>
<dbReference type="InterPro" id="IPR023009">
    <property type="entry name" value="Tyrosine_recombinase_XerC/XerD"/>
</dbReference>
<dbReference type="NCBIfam" id="NF001399">
    <property type="entry name" value="PRK00283.1"/>
    <property type="match status" value="1"/>
</dbReference>
<dbReference type="Proteomes" id="UP000663444">
    <property type="component" value="Chromosome"/>
</dbReference>
<evidence type="ECO:0000256" key="1">
    <source>
        <dbReference type="ARBA" id="ARBA00004496"/>
    </source>
</evidence>
<evidence type="ECO:0000256" key="5">
    <source>
        <dbReference type="ARBA" id="ARBA00022618"/>
    </source>
</evidence>